<dbReference type="Proteomes" id="UP000291949">
    <property type="component" value="Unassembled WGS sequence"/>
</dbReference>
<proteinExistence type="predicted"/>
<dbReference type="AlphaFoldDB" id="A0A7Z7YSP1"/>
<gene>
    <name evidence="1" type="ORF">EQ811_14465</name>
</gene>
<dbReference type="InterPro" id="IPR050155">
    <property type="entry name" value="HAD-like_hydrolase_sf"/>
</dbReference>
<dbReference type="PANTHER" id="PTHR43434:SF1">
    <property type="entry name" value="PHOSPHOGLYCOLATE PHOSPHATASE"/>
    <property type="match status" value="1"/>
</dbReference>
<dbReference type="Pfam" id="PF13242">
    <property type="entry name" value="Hydrolase_like"/>
    <property type="match status" value="1"/>
</dbReference>
<dbReference type="InterPro" id="IPR036412">
    <property type="entry name" value="HAD-like_sf"/>
</dbReference>
<dbReference type="InterPro" id="IPR023214">
    <property type="entry name" value="HAD_sf"/>
</dbReference>
<dbReference type="Gene3D" id="3.40.50.1000">
    <property type="entry name" value="HAD superfamily/HAD-like"/>
    <property type="match status" value="1"/>
</dbReference>
<sequence>ETHAEEKPHPKVLDPLFNAFDVEPGQVAIVGDTANDMKTAINANLGLGIGVLTGVAKKEELYDADVIINSAKDVKQVIEQYGK</sequence>
<comment type="caution">
    <text evidence="1">The sequence shown here is derived from an EMBL/GenBank/DDBJ whole genome shotgun (WGS) entry which is preliminary data.</text>
</comment>
<evidence type="ECO:0000313" key="1">
    <source>
        <dbReference type="EMBL" id="TBW72004.1"/>
    </source>
</evidence>
<feature type="non-terminal residue" evidence="1">
    <location>
        <position position="1"/>
    </location>
</feature>
<dbReference type="SUPFAM" id="SSF56784">
    <property type="entry name" value="HAD-like"/>
    <property type="match status" value="1"/>
</dbReference>
<protein>
    <submittedName>
        <fullName evidence="1">HAD family hydrolase</fullName>
    </submittedName>
</protein>
<evidence type="ECO:0000313" key="2">
    <source>
        <dbReference type="Proteomes" id="UP000291949"/>
    </source>
</evidence>
<keyword evidence="1" id="KW-0378">Hydrolase</keyword>
<organism evidence="1 2">
    <name type="scientific">Staphylococcus capitis</name>
    <dbReference type="NCBI Taxonomy" id="29388"/>
    <lineage>
        <taxon>Bacteria</taxon>
        <taxon>Bacillati</taxon>
        <taxon>Bacillota</taxon>
        <taxon>Bacilli</taxon>
        <taxon>Bacillales</taxon>
        <taxon>Staphylococcaceae</taxon>
        <taxon>Staphylococcus</taxon>
    </lineage>
</organism>
<dbReference type="PANTHER" id="PTHR43434">
    <property type="entry name" value="PHOSPHOGLYCOLATE PHOSPHATASE"/>
    <property type="match status" value="1"/>
</dbReference>
<reference evidence="1 2" key="1">
    <citation type="journal article" date="2019" name="Sci. Transl. Med.">
        <title>Quorum sensing between bacterial species on the skin protects against epidermal injury in atopic dermatitis.</title>
        <authorList>
            <person name="Williams M.R."/>
        </authorList>
    </citation>
    <scope>NUCLEOTIDE SEQUENCE [LARGE SCALE GENOMIC DNA]</scope>
    <source>
        <strain evidence="1 2">H8</strain>
    </source>
</reference>
<name>A0A7Z7YSP1_STACP</name>
<dbReference type="EMBL" id="SCHC01000364">
    <property type="protein sequence ID" value="TBW72004.1"/>
    <property type="molecule type" value="Genomic_DNA"/>
</dbReference>
<dbReference type="RefSeq" id="WP_154812322.1">
    <property type="nucleotide sequence ID" value="NZ_SCHC01000364.1"/>
</dbReference>
<accession>A0A7Z7YSP1</accession>
<dbReference type="GO" id="GO:0008967">
    <property type="term" value="F:phosphoglycolate phosphatase activity"/>
    <property type="evidence" value="ECO:0007669"/>
    <property type="project" value="TreeGrafter"/>
</dbReference>
<dbReference type="GO" id="GO:0006281">
    <property type="term" value="P:DNA repair"/>
    <property type="evidence" value="ECO:0007669"/>
    <property type="project" value="TreeGrafter"/>
</dbReference>
<dbReference type="GO" id="GO:0005829">
    <property type="term" value="C:cytosol"/>
    <property type="evidence" value="ECO:0007669"/>
    <property type="project" value="TreeGrafter"/>
</dbReference>